<gene>
    <name evidence="1" type="ORF">Tci_920295</name>
</gene>
<evidence type="ECO:0008006" key="2">
    <source>
        <dbReference type="Google" id="ProtNLM"/>
    </source>
</evidence>
<proteinExistence type="predicted"/>
<name>A0A699WRV5_TANCI</name>
<comment type="caution">
    <text evidence="1">The sequence shown here is derived from an EMBL/GenBank/DDBJ whole genome shotgun (WGS) entry which is preliminary data.</text>
</comment>
<dbReference type="AlphaFoldDB" id="A0A699WRV5"/>
<organism evidence="1">
    <name type="scientific">Tanacetum cinerariifolium</name>
    <name type="common">Dalmatian daisy</name>
    <name type="synonym">Chrysanthemum cinerariifolium</name>
    <dbReference type="NCBI Taxonomy" id="118510"/>
    <lineage>
        <taxon>Eukaryota</taxon>
        <taxon>Viridiplantae</taxon>
        <taxon>Streptophyta</taxon>
        <taxon>Embryophyta</taxon>
        <taxon>Tracheophyta</taxon>
        <taxon>Spermatophyta</taxon>
        <taxon>Magnoliopsida</taxon>
        <taxon>eudicotyledons</taxon>
        <taxon>Gunneridae</taxon>
        <taxon>Pentapetalae</taxon>
        <taxon>asterids</taxon>
        <taxon>campanulids</taxon>
        <taxon>Asterales</taxon>
        <taxon>Asteraceae</taxon>
        <taxon>Asteroideae</taxon>
        <taxon>Anthemideae</taxon>
        <taxon>Anthemidinae</taxon>
        <taxon>Tanacetum</taxon>
    </lineage>
</organism>
<evidence type="ECO:0000313" key="1">
    <source>
        <dbReference type="EMBL" id="GFD48326.1"/>
    </source>
</evidence>
<feature type="non-terminal residue" evidence="1">
    <location>
        <position position="1"/>
    </location>
</feature>
<dbReference type="EMBL" id="BKCJ011719818">
    <property type="protein sequence ID" value="GFD48326.1"/>
    <property type="molecule type" value="Genomic_DNA"/>
</dbReference>
<accession>A0A699WRV5</accession>
<sequence length="78" mass="8325">LTQKDFANMKRVGKGFSRAETPLFEGMLVAGEIEEQGDAEEQVQDNIDDAAQGADIVVSGDDVQDQAILSPAPPPQQP</sequence>
<reference evidence="1" key="1">
    <citation type="journal article" date="2019" name="Sci. Rep.">
        <title>Draft genome of Tanacetum cinerariifolium, the natural source of mosquito coil.</title>
        <authorList>
            <person name="Yamashiro T."/>
            <person name="Shiraishi A."/>
            <person name="Satake H."/>
            <person name="Nakayama K."/>
        </authorList>
    </citation>
    <scope>NUCLEOTIDE SEQUENCE</scope>
</reference>
<protein>
    <recommendedName>
        <fullName evidence="2">Retrovirus-related Pol polyprotein from transposon TNT 1-94</fullName>
    </recommendedName>
</protein>